<dbReference type="PANTHER" id="PTHR36032">
    <property type="entry name" value="PHOSPHOPANTOTHENATE--CYSTEINE LIGASE 2"/>
    <property type="match status" value="1"/>
</dbReference>
<comment type="caution">
    <text evidence="1">The sequence shown here is derived from an EMBL/GenBank/DDBJ whole genome shotgun (WGS) entry which is preliminary data.</text>
</comment>
<name>A0A7J6UXE5_THATH</name>
<dbReference type="Proteomes" id="UP000554482">
    <property type="component" value="Unassembled WGS sequence"/>
</dbReference>
<organism evidence="1 2">
    <name type="scientific">Thalictrum thalictroides</name>
    <name type="common">Rue-anemone</name>
    <name type="synonym">Anemone thalictroides</name>
    <dbReference type="NCBI Taxonomy" id="46969"/>
    <lineage>
        <taxon>Eukaryota</taxon>
        <taxon>Viridiplantae</taxon>
        <taxon>Streptophyta</taxon>
        <taxon>Embryophyta</taxon>
        <taxon>Tracheophyta</taxon>
        <taxon>Spermatophyta</taxon>
        <taxon>Magnoliopsida</taxon>
        <taxon>Ranunculales</taxon>
        <taxon>Ranunculaceae</taxon>
        <taxon>Thalictroideae</taxon>
        <taxon>Thalictrum</taxon>
    </lineage>
</organism>
<dbReference type="OrthoDB" id="1869053at2759"/>
<evidence type="ECO:0000313" key="2">
    <source>
        <dbReference type="Proteomes" id="UP000554482"/>
    </source>
</evidence>
<reference evidence="1 2" key="1">
    <citation type="submission" date="2020-06" db="EMBL/GenBank/DDBJ databases">
        <title>Transcriptomic and genomic resources for Thalictrum thalictroides and T. hernandezii: Facilitating candidate gene discovery in an emerging model plant lineage.</title>
        <authorList>
            <person name="Arias T."/>
            <person name="Riano-Pachon D.M."/>
            <person name="Di Stilio V.S."/>
        </authorList>
    </citation>
    <scope>NUCLEOTIDE SEQUENCE [LARGE SCALE GENOMIC DNA]</scope>
    <source>
        <strain evidence="2">cv. WT478/WT964</strain>
        <tissue evidence="1">Leaves</tissue>
    </source>
</reference>
<dbReference type="AlphaFoldDB" id="A0A7J6UXE5"/>
<dbReference type="PANTHER" id="PTHR36032:SF1">
    <property type="entry name" value="PHOSPHOPANTOTHENATE--CYSTEINE LIGASE 2"/>
    <property type="match status" value="1"/>
</dbReference>
<accession>A0A7J6UXE5</accession>
<protein>
    <submittedName>
        <fullName evidence="1">Phosphatase 2C</fullName>
    </submittedName>
</protein>
<evidence type="ECO:0000313" key="1">
    <source>
        <dbReference type="EMBL" id="KAF5176905.1"/>
    </source>
</evidence>
<proteinExistence type="predicted"/>
<keyword evidence="2" id="KW-1185">Reference proteome</keyword>
<feature type="non-terminal residue" evidence="1">
    <location>
        <position position="1"/>
    </location>
</feature>
<dbReference type="EMBL" id="JABWDY010042096">
    <property type="protein sequence ID" value="KAF5176905.1"/>
    <property type="molecule type" value="Genomic_DNA"/>
</dbReference>
<gene>
    <name evidence="1" type="ORF">FRX31_033508</name>
</gene>
<sequence length="127" mass="13892">SRPLTRRKSSGDRFDRTSNSSGNVPIIFDYPQGELPTTNDNLLLHPASHLLTIHGCCRSGAAQLLTDRWVTAIHSYNDPSIDLSERPIMYSGATASAWGHSKLSHQMDFLTELRRAIGSANASLGSQ</sequence>